<sequence length="87" mass="9903">MKEEQIKELFDLTMRVANETNNHVSFEFSAHGSGSMLLLCVLNKVTGAILKRFEIYLNYNLLSEEKNGYKAAKEYISGLLEDGRCPK</sequence>
<proteinExistence type="predicted"/>
<organism evidence="1">
    <name type="scientific">Siphoviridae sp. ctGfF74</name>
    <dbReference type="NCBI Taxonomy" id="2826223"/>
    <lineage>
        <taxon>Viruses</taxon>
        <taxon>Duplodnaviria</taxon>
        <taxon>Heunggongvirae</taxon>
        <taxon>Uroviricota</taxon>
        <taxon>Caudoviricetes</taxon>
    </lineage>
</organism>
<accession>A0A8S5NLT5</accession>
<protein>
    <submittedName>
        <fullName evidence="1">Uncharacterized protein</fullName>
    </submittedName>
</protein>
<name>A0A8S5NLT5_9CAUD</name>
<evidence type="ECO:0000313" key="1">
    <source>
        <dbReference type="EMBL" id="DAD95043.1"/>
    </source>
</evidence>
<dbReference type="EMBL" id="BK015188">
    <property type="protein sequence ID" value="DAD95043.1"/>
    <property type="molecule type" value="Genomic_DNA"/>
</dbReference>
<reference evidence="1" key="1">
    <citation type="journal article" date="2021" name="Proc. Natl. Acad. Sci. U.S.A.">
        <title>A Catalog of Tens of Thousands of Viruses from Human Metagenomes Reveals Hidden Associations with Chronic Diseases.</title>
        <authorList>
            <person name="Tisza M.J."/>
            <person name="Buck C.B."/>
        </authorList>
    </citation>
    <scope>NUCLEOTIDE SEQUENCE</scope>
    <source>
        <strain evidence="1">CtGfF74</strain>
    </source>
</reference>